<protein>
    <submittedName>
        <fullName evidence="7">Triphosphoribosyl-dephospho-CoA synthase</fullName>
        <ecNumber evidence="7">2.4.2.52</ecNumber>
    </submittedName>
</protein>
<dbReference type="GO" id="GO:0016757">
    <property type="term" value="F:glycosyltransferase activity"/>
    <property type="evidence" value="ECO:0007669"/>
    <property type="project" value="UniProtKB-KW"/>
</dbReference>
<keyword evidence="7" id="KW-0328">Glycosyltransferase</keyword>
<keyword evidence="8" id="KW-1185">Reference proteome</keyword>
<keyword evidence="2 7" id="KW-0808">Transferase</keyword>
<sequence>MKAHAFFETIEEILLESLKDELDLTPKPGCVDRDDCGPHSDMDYDVFLKSISSLKGYFFEIMEASNTEKSFSDTFNAIRPIGIKYEKKMYEASGGVNTHKGAIFTLGVIASAIGKIYYDNKYISVNLISEYVKKLCANIFDDFNKKEMLDSNGARIYKNNAKHSGIRYEAKHGFMTALDAYDFYKNTKDFLKTYVYIISILDDTTTINRVGESGLNFSKDYAKKVLNSDNFDYEIKLMNKVYTKKNISTGGCADTIELVYFFKHMDEFLEIYMNNFLNNKEDRWKIITKVIEDYKKPIITLNLNIKGMHKDKAEFEPIYKAAKMFLSNYKLIYEDEDNYSAIYLAKNDGAHEKKKFVNLEEEYDFMRFVDIDVIDTSLKPISRSDFGLHKRSCIVCGGDRFICMREDRHSQEDFNARLDKTLLNLDK</sequence>
<evidence type="ECO:0000256" key="6">
    <source>
        <dbReference type="ARBA" id="ARBA00048574"/>
    </source>
</evidence>
<dbReference type="PANTHER" id="PTHR30201:SF2">
    <property type="entry name" value="2-(5''-TRIPHOSPHORIBOSYL)-3'-DEPHOSPHOCOENZYME-A SYNTHASE"/>
    <property type="match status" value="1"/>
</dbReference>
<evidence type="ECO:0000256" key="1">
    <source>
        <dbReference type="ARBA" id="ARBA00001210"/>
    </source>
</evidence>
<comment type="catalytic activity">
    <reaction evidence="1">
        <text>3'-dephospho-CoA + ATP = 2'-(5''-triphospho-alpha-D-ribosyl)-3'-dephospho-CoA + adenine</text>
        <dbReference type="Rhea" id="RHEA:15117"/>
        <dbReference type="ChEBI" id="CHEBI:16708"/>
        <dbReference type="ChEBI" id="CHEBI:30616"/>
        <dbReference type="ChEBI" id="CHEBI:57328"/>
        <dbReference type="ChEBI" id="CHEBI:61378"/>
        <dbReference type="EC" id="2.4.2.52"/>
    </reaction>
</comment>
<dbReference type="PANTHER" id="PTHR30201">
    <property type="entry name" value="TRIPHOSPHORIBOSYL-DEPHOSPHO-COA SYNTHASE"/>
    <property type="match status" value="1"/>
</dbReference>
<dbReference type="Gene3D" id="1.10.4200.10">
    <property type="entry name" value="Triphosphoribosyl-dephospho-CoA protein"/>
    <property type="match status" value="2"/>
</dbReference>
<keyword evidence="5" id="KW-0067">ATP-binding</keyword>
<comment type="catalytic activity">
    <reaction evidence="6">
        <text>apo-[citrate lyase ACP] + 2'-(5''-triphospho-alpha-D-ribosyl)-3'-dephospho-CoA = holo-[citrate lyase ACP] + diphosphate</text>
        <dbReference type="Rhea" id="RHEA:16333"/>
        <dbReference type="Rhea" id="RHEA-COMP:10157"/>
        <dbReference type="Rhea" id="RHEA-COMP:10158"/>
        <dbReference type="ChEBI" id="CHEBI:29999"/>
        <dbReference type="ChEBI" id="CHEBI:33019"/>
        <dbReference type="ChEBI" id="CHEBI:61378"/>
        <dbReference type="ChEBI" id="CHEBI:82683"/>
        <dbReference type="EC" id="2.7.7.61"/>
    </reaction>
</comment>
<evidence type="ECO:0000256" key="2">
    <source>
        <dbReference type="ARBA" id="ARBA00022679"/>
    </source>
</evidence>
<dbReference type="EMBL" id="CP096649">
    <property type="protein sequence ID" value="UQK59389.1"/>
    <property type="molecule type" value="Genomic_DNA"/>
</dbReference>
<dbReference type="RefSeq" id="WP_249242845.1">
    <property type="nucleotide sequence ID" value="NZ_CP096649.1"/>
</dbReference>
<gene>
    <name evidence="7" type="ORF">M1R53_01670</name>
</gene>
<dbReference type="GO" id="GO:0005524">
    <property type="term" value="F:ATP binding"/>
    <property type="evidence" value="ECO:0007669"/>
    <property type="project" value="UniProtKB-KW"/>
</dbReference>
<evidence type="ECO:0000256" key="3">
    <source>
        <dbReference type="ARBA" id="ARBA00022695"/>
    </source>
</evidence>
<dbReference type="Proteomes" id="UP000831151">
    <property type="component" value="Chromosome"/>
</dbReference>
<dbReference type="KEGG" id="fms:M1R53_01670"/>
<dbReference type="InterPro" id="IPR005551">
    <property type="entry name" value="CitX"/>
</dbReference>
<dbReference type="AlphaFoldDB" id="A0A9E7DK97"/>
<dbReference type="GO" id="GO:0051191">
    <property type="term" value="P:prosthetic group biosynthetic process"/>
    <property type="evidence" value="ECO:0007669"/>
    <property type="project" value="InterPro"/>
</dbReference>
<name>A0A9E7DK97_9FIRM</name>
<keyword evidence="3" id="KW-0548">Nucleotidyltransferase</keyword>
<accession>A0A9E7DK97</accession>
<dbReference type="Pfam" id="PF03802">
    <property type="entry name" value="CitX"/>
    <property type="match status" value="1"/>
</dbReference>
<reference evidence="7" key="1">
    <citation type="submission" date="2022-04" db="EMBL/GenBank/DDBJ databases">
        <title>Complete genome sequences of Ezakiella coagulans and Fenollaria massiliensis.</title>
        <authorList>
            <person name="France M.T."/>
            <person name="Clifford J."/>
            <person name="Narina S."/>
            <person name="Rutt L."/>
            <person name="Ravel J."/>
        </authorList>
    </citation>
    <scope>NUCLEOTIDE SEQUENCE</scope>
    <source>
        <strain evidence="7">C0061C2</strain>
    </source>
</reference>
<evidence type="ECO:0000313" key="7">
    <source>
        <dbReference type="EMBL" id="UQK59389.1"/>
    </source>
</evidence>
<organism evidence="7 8">
    <name type="scientific">Fenollaria massiliensis</name>
    <dbReference type="NCBI Taxonomy" id="938288"/>
    <lineage>
        <taxon>Bacteria</taxon>
        <taxon>Bacillati</taxon>
        <taxon>Bacillota</taxon>
        <taxon>Clostridia</taxon>
        <taxon>Eubacteriales</taxon>
        <taxon>Fenollaria</taxon>
    </lineage>
</organism>
<dbReference type="EC" id="2.4.2.52" evidence="7"/>
<dbReference type="GO" id="GO:0050519">
    <property type="term" value="F:holo-citrate lyase synthase activity"/>
    <property type="evidence" value="ECO:0007669"/>
    <property type="project" value="UniProtKB-EC"/>
</dbReference>
<dbReference type="GO" id="GO:0046917">
    <property type="term" value="F:triphosphoribosyl-dephospho-CoA synthase activity"/>
    <property type="evidence" value="ECO:0007669"/>
    <property type="project" value="UniProtKB-EC"/>
</dbReference>
<proteinExistence type="predicted"/>
<dbReference type="InterPro" id="IPR002736">
    <property type="entry name" value="CitG"/>
</dbReference>
<evidence type="ECO:0000256" key="4">
    <source>
        <dbReference type="ARBA" id="ARBA00022741"/>
    </source>
</evidence>
<dbReference type="Pfam" id="PF01874">
    <property type="entry name" value="CitG"/>
    <property type="match status" value="1"/>
</dbReference>
<keyword evidence="4" id="KW-0547">Nucleotide-binding</keyword>
<evidence type="ECO:0000313" key="8">
    <source>
        <dbReference type="Proteomes" id="UP000831151"/>
    </source>
</evidence>
<evidence type="ECO:0000256" key="5">
    <source>
        <dbReference type="ARBA" id="ARBA00022840"/>
    </source>
</evidence>